<feature type="transmembrane region" description="Helical" evidence="7">
    <location>
        <begin position="293"/>
        <end position="313"/>
    </location>
</feature>
<dbReference type="InterPro" id="IPR011701">
    <property type="entry name" value="MFS"/>
</dbReference>
<evidence type="ECO:0000256" key="6">
    <source>
        <dbReference type="ARBA" id="ARBA00023136"/>
    </source>
</evidence>
<feature type="transmembrane region" description="Helical" evidence="7">
    <location>
        <begin position="438"/>
        <end position="458"/>
    </location>
</feature>
<dbReference type="PANTHER" id="PTHR23501:SF197">
    <property type="entry name" value="COMD"/>
    <property type="match status" value="1"/>
</dbReference>
<feature type="transmembrane region" description="Helical" evidence="7">
    <location>
        <begin position="133"/>
        <end position="155"/>
    </location>
</feature>
<evidence type="ECO:0000256" key="1">
    <source>
        <dbReference type="ARBA" id="ARBA00004651"/>
    </source>
</evidence>
<dbReference type="RefSeq" id="WP_315604866.1">
    <property type="nucleotide sequence ID" value="NZ_CP130318.1"/>
</dbReference>
<dbReference type="CDD" id="cd17502">
    <property type="entry name" value="MFS_Azr1_MDR_like"/>
    <property type="match status" value="1"/>
</dbReference>
<sequence>MKGESKLRLTGAGLLTGMMLATLDQTIVTTAMPTIVQEWGGGDRYSWVFAVYMLASTSSIPLYGKLADLFGRKRMYLLGMLLFLIGSCLCAAADSMTGLIVFRAVQGLGAGAIMPVTITIAADIYSPEGRGRFMGLFGTLFAVSSLAGPTVGGLIADYGHWSWIFLINLPFGAAAMAMVAAGLKENVRSGHKPSIDWSGALTGTAGIVSLLLGLVRSGGSAPWGSPEVIGLLAAGILLLGLFVWSESRAKEPILPLSLFRNRVIAFGSLTGFWMSAAMFGAIAYLPLFVQEVIGVSPSMTGYILVPLMLASVVTSTRSGSLMSRFSYRTILVGSLLVMMTGLVLLGTMGTGTAKAQVIAFMIVTGLGMGAVYPVLGTSAAGAVGWEQRGAASSSSQFFRSIGGTVGVSVLGSLLPAGMGGAEGAAGVDKAVLSEALTGIFQLGAVFAAAAMAAALLIGGARLVPSGGRTAVEKAEGGRHSEPGGTGV</sequence>
<dbReference type="NCBIfam" id="TIGR00711">
    <property type="entry name" value="efflux_EmrB"/>
    <property type="match status" value="1"/>
</dbReference>
<evidence type="ECO:0000259" key="8">
    <source>
        <dbReference type="PROSITE" id="PS50850"/>
    </source>
</evidence>
<dbReference type="PRINTS" id="PR01036">
    <property type="entry name" value="TCRTETB"/>
</dbReference>
<dbReference type="SUPFAM" id="SSF103473">
    <property type="entry name" value="MFS general substrate transporter"/>
    <property type="match status" value="1"/>
</dbReference>
<feature type="transmembrane region" description="Helical" evidence="7">
    <location>
        <begin position="325"/>
        <end position="345"/>
    </location>
</feature>
<feature type="domain" description="Major facilitator superfamily (MFS) profile" evidence="8">
    <location>
        <begin position="10"/>
        <end position="461"/>
    </location>
</feature>
<dbReference type="InterPro" id="IPR004638">
    <property type="entry name" value="EmrB-like"/>
</dbReference>
<evidence type="ECO:0000313" key="9">
    <source>
        <dbReference type="EMBL" id="WNQ11090.1"/>
    </source>
</evidence>
<dbReference type="Pfam" id="PF07690">
    <property type="entry name" value="MFS_1"/>
    <property type="match status" value="1"/>
</dbReference>
<feature type="transmembrane region" description="Helical" evidence="7">
    <location>
        <begin position="100"/>
        <end position="121"/>
    </location>
</feature>
<dbReference type="Proteomes" id="UP001305702">
    <property type="component" value="Chromosome"/>
</dbReference>
<keyword evidence="2" id="KW-0813">Transport</keyword>
<feature type="transmembrane region" description="Helical" evidence="7">
    <location>
        <begin position="195"/>
        <end position="216"/>
    </location>
</feature>
<evidence type="ECO:0000256" key="3">
    <source>
        <dbReference type="ARBA" id="ARBA00022475"/>
    </source>
</evidence>
<name>A0AA96LFE0_9BACL</name>
<dbReference type="InterPro" id="IPR036259">
    <property type="entry name" value="MFS_trans_sf"/>
</dbReference>
<feature type="transmembrane region" description="Helical" evidence="7">
    <location>
        <begin position="228"/>
        <end position="244"/>
    </location>
</feature>
<proteinExistence type="predicted"/>
<dbReference type="InterPro" id="IPR020846">
    <property type="entry name" value="MFS_dom"/>
</dbReference>
<dbReference type="GO" id="GO:0005886">
    <property type="term" value="C:plasma membrane"/>
    <property type="evidence" value="ECO:0007669"/>
    <property type="project" value="UniProtKB-SubCell"/>
</dbReference>
<dbReference type="Gene3D" id="1.20.1250.20">
    <property type="entry name" value="MFS general substrate transporter like domains"/>
    <property type="match status" value="1"/>
</dbReference>
<comment type="subcellular location">
    <subcellularLocation>
        <location evidence="1">Cell membrane</location>
        <topology evidence="1">Multi-pass membrane protein</topology>
    </subcellularLocation>
</comment>
<feature type="transmembrane region" description="Helical" evidence="7">
    <location>
        <begin position="12"/>
        <end position="32"/>
    </location>
</feature>
<accession>A0AA96LFE0</accession>
<dbReference type="AlphaFoldDB" id="A0AA96LFE0"/>
<feature type="transmembrane region" description="Helical" evidence="7">
    <location>
        <begin position="264"/>
        <end position="287"/>
    </location>
</feature>
<keyword evidence="10" id="KW-1185">Reference proteome</keyword>
<gene>
    <name evidence="9" type="ORF">MJA45_26410</name>
</gene>
<keyword evidence="6 7" id="KW-0472">Membrane</keyword>
<feature type="transmembrane region" description="Helical" evidence="7">
    <location>
        <begin position="75"/>
        <end position="94"/>
    </location>
</feature>
<keyword evidence="3" id="KW-1003">Cell membrane</keyword>
<evidence type="ECO:0000256" key="4">
    <source>
        <dbReference type="ARBA" id="ARBA00022692"/>
    </source>
</evidence>
<dbReference type="PANTHER" id="PTHR23501">
    <property type="entry name" value="MAJOR FACILITATOR SUPERFAMILY"/>
    <property type="match status" value="1"/>
</dbReference>
<feature type="transmembrane region" description="Helical" evidence="7">
    <location>
        <begin position="397"/>
        <end position="418"/>
    </location>
</feature>
<evidence type="ECO:0000256" key="7">
    <source>
        <dbReference type="SAM" id="Phobius"/>
    </source>
</evidence>
<dbReference type="PROSITE" id="PS50850">
    <property type="entry name" value="MFS"/>
    <property type="match status" value="1"/>
</dbReference>
<reference evidence="9 10" key="1">
    <citation type="submission" date="2022-02" db="EMBL/GenBank/DDBJ databases">
        <title>Paenibacillus sp. MBLB1776 Whole Genome Shotgun Sequencing.</title>
        <authorList>
            <person name="Hwang C.Y."/>
            <person name="Cho E.-S."/>
            <person name="Seo M.-J."/>
        </authorList>
    </citation>
    <scope>NUCLEOTIDE SEQUENCE [LARGE SCALE GENOMIC DNA]</scope>
    <source>
        <strain evidence="9 10">MBLB1776</strain>
    </source>
</reference>
<dbReference type="FunFam" id="1.20.1720.10:FF:000004">
    <property type="entry name" value="EmrB/QacA family drug resistance transporter"/>
    <property type="match status" value="1"/>
</dbReference>
<protein>
    <submittedName>
        <fullName evidence="9">MDR family MFS transporter</fullName>
    </submittedName>
</protein>
<dbReference type="GO" id="GO:0022857">
    <property type="term" value="F:transmembrane transporter activity"/>
    <property type="evidence" value="ECO:0007669"/>
    <property type="project" value="InterPro"/>
</dbReference>
<feature type="transmembrane region" description="Helical" evidence="7">
    <location>
        <begin position="161"/>
        <end position="183"/>
    </location>
</feature>
<dbReference type="EMBL" id="CP130318">
    <property type="protein sequence ID" value="WNQ11090.1"/>
    <property type="molecule type" value="Genomic_DNA"/>
</dbReference>
<dbReference type="KEGG" id="paun:MJA45_26410"/>
<dbReference type="Gene3D" id="1.20.1720.10">
    <property type="entry name" value="Multidrug resistance protein D"/>
    <property type="match status" value="1"/>
</dbReference>
<organism evidence="9 10">
    <name type="scientific">Paenibacillus aurantius</name>
    <dbReference type="NCBI Taxonomy" id="2918900"/>
    <lineage>
        <taxon>Bacteria</taxon>
        <taxon>Bacillati</taxon>
        <taxon>Bacillota</taxon>
        <taxon>Bacilli</taxon>
        <taxon>Bacillales</taxon>
        <taxon>Paenibacillaceae</taxon>
        <taxon>Paenibacillus</taxon>
    </lineage>
</organism>
<evidence type="ECO:0000313" key="10">
    <source>
        <dbReference type="Proteomes" id="UP001305702"/>
    </source>
</evidence>
<feature type="transmembrane region" description="Helical" evidence="7">
    <location>
        <begin position="357"/>
        <end position="385"/>
    </location>
</feature>
<evidence type="ECO:0000256" key="5">
    <source>
        <dbReference type="ARBA" id="ARBA00022989"/>
    </source>
</evidence>
<keyword evidence="4 7" id="KW-0812">Transmembrane</keyword>
<keyword evidence="5 7" id="KW-1133">Transmembrane helix</keyword>
<evidence type="ECO:0000256" key="2">
    <source>
        <dbReference type="ARBA" id="ARBA00022448"/>
    </source>
</evidence>
<feature type="transmembrane region" description="Helical" evidence="7">
    <location>
        <begin position="44"/>
        <end position="63"/>
    </location>
</feature>